<dbReference type="EMBL" id="JAMFMB010000001">
    <property type="protein sequence ID" value="MCL6282161.1"/>
    <property type="molecule type" value="Genomic_DNA"/>
</dbReference>
<dbReference type="Pfam" id="PF06035">
    <property type="entry name" value="Peptidase_C93"/>
    <property type="match status" value="1"/>
</dbReference>
<dbReference type="RefSeq" id="WP_249706178.1">
    <property type="nucleotide sequence ID" value="NZ_JAMFMB010000001.1"/>
</dbReference>
<keyword evidence="3" id="KW-1185">Reference proteome</keyword>
<dbReference type="Proteomes" id="UP001203880">
    <property type="component" value="Unassembled WGS sequence"/>
</dbReference>
<proteinExistence type="predicted"/>
<organism evidence="2 3">
    <name type="scientific">Ruegeria spongiae</name>
    <dbReference type="NCBI Taxonomy" id="2942209"/>
    <lineage>
        <taxon>Bacteria</taxon>
        <taxon>Pseudomonadati</taxon>
        <taxon>Pseudomonadota</taxon>
        <taxon>Alphaproteobacteria</taxon>
        <taxon>Rhodobacterales</taxon>
        <taxon>Roseobacteraceae</taxon>
        <taxon>Ruegeria</taxon>
    </lineage>
</organism>
<sequence length="200" mass="22556">MTRTGCIMGNPRIRTWILAAMMVCAQMMGSSAGAADPRFLKPSANFPAPSGASNLCRIYAWACAATRGKRLGAAREYELVRRVNQQVNAATRDVADRRQYDIEEKWALPTRLGGDCEDFALLKKRDLIRIGLDPRKLLLATVLDSRRNAHAVLVYRSAQGDLVLDNLTNRIRPWRATGYIFLRMQDPRQPRNWVGVQNKV</sequence>
<evidence type="ECO:0000256" key="1">
    <source>
        <dbReference type="SAM" id="SignalP"/>
    </source>
</evidence>
<accession>A0ABT0PX29</accession>
<gene>
    <name evidence="2" type="ORF">M3P21_01345</name>
</gene>
<keyword evidence="1" id="KW-0732">Signal</keyword>
<feature type="chain" id="PRO_5045208203" evidence="1">
    <location>
        <begin position="35"/>
        <end position="200"/>
    </location>
</feature>
<name>A0ABT0PX29_9RHOB</name>
<dbReference type="Gene3D" id="3.10.620.30">
    <property type="match status" value="1"/>
</dbReference>
<feature type="signal peptide" evidence="1">
    <location>
        <begin position="1"/>
        <end position="34"/>
    </location>
</feature>
<protein>
    <submittedName>
        <fullName evidence="2">Transglutaminase-like cysteine peptidase</fullName>
    </submittedName>
</protein>
<dbReference type="PANTHER" id="PTHR39327:SF1">
    <property type="entry name" value="BLR5470 PROTEIN"/>
    <property type="match status" value="1"/>
</dbReference>
<dbReference type="InterPro" id="IPR010319">
    <property type="entry name" value="Transglutaminase-like_Cys_pept"/>
</dbReference>
<dbReference type="PANTHER" id="PTHR39327">
    <property type="match status" value="1"/>
</dbReference>
<evidence type="ECO:0000313" key="3">
    <source>
        <dbReference type="Proteomes" id="UP001203880"/>
    </source>
</evidence>
<comment type="caution">
    <text evidence="2">The sequence shown here is derived from an EMBL/GenBank/DDBJ whole genome shotgun (WGS) entry which is preliminary data.</text>
</comment>
<evidence type="ECO:0000313" key="2">
    <source>
        <dbReference type="EMBL" id="MCL6282161.1"/>
    </source>
</evidence>
<reference evidence="2" key="1">
    <citation type="submission" date="2022-05" db="EMBL/GenBank/DDBJ databases">
        <authorList>
            <person name="Park J.-S."/>
        </authorList>
    </citation>
    <scope>NUCLEOTIDE SEQUENCE</scope>
    <source>
        <strain evidence="2">2012CJ41-6</strain>
    </source>
</reference>